<proteinExistence type="predicted"/>
<dbReference type="EMBL" id="VSWD01000011">
    <property type="protein sequence ID" value="KAK3088266.1"/>
    <property type="molecule type" value="Genomic_DNA"/>
</dbReference>
<reference evidence="1" key="1">
    <citation type="submission" date="2019-08" db="EMBL/GenBank/DDBJ databases">
        <title>The improved chromosome-level genome for the pearl oyster Pinctada fucata martensii using PacBio sequencing and Hi-C.</title>
        <authorList>
            <person name="Zheng Z."/>
        </authorList>
    </citation>
    <scope>NUCLEOTIDE SEQUENCE</scope>
    <source>
        <strain evidence="1">ZZ-2019</strain>
        <tissue evidence="1">Adductor muscle</tissue>
    </source>
</reference>
<protein>
    <submittedName>
        <fullName evidence="1">Uncharacterized protein</fullName>
    </submittedName>
</protein>
<evidence type="ECO:0000313" key="2">
    <source>
        <dbReference type="Proteomes" id="UP001186944"/>
    </source>
</evidence>
<dbReference type="AlphaFoldDB" id="A0AA88XW12"/>
<comment type="caution">
    <text evidence="1">The sequence shown here is derived from an EMBL/GenBank/DDBJ whole genome shotgun (WGS) entry which is preliminary data.</text>
</comment>
<gene>
    <name evidence="1" type="ORF">FSP39_016830</name>
</gene>
<keyword evidence="2" id="KW-1185">Reference proteome</keyword>
<organism evidence="1 2">
    <name type="scientific">Pinctada imbricata</name>
    <name type="common">Atlantic pearl-oyster</name>
    <name type="synonym">Pinctada martensii</name>
    <dbReference type="NCBI Taxonomy" id="66713"/>
    <lineage>
        <taxon>Eukaryota</taxon>
        <taxon>Metazoa</taxon>
        <taxon>Spiralia</taxon>
        <taxon>Lophotrochozoa</taxon>
        <taxon>Mollusca</taxon>
        <taxon>Bivalvia</taxon>
        <taxon>Autobranchia</taxon>
        <taxon>Pteriomorphia</taxon>
        <taxon>Pterioida</taxon>
        <taxon>Pterioidea</taxon>
        <taxon>Pteriidae</taxon>
        <taxon>Pinctada</taxon>
    </lineage>
</organism>
<evidence type="ECO:0000313" key="1">
    <source>
        <dbReference type="EMBL" id="KAK3088266.1"/>
    </source>
</evidence>
<sequence>MKICTMLIKEYSDHVCDCETKVYDMLINLHRSLSPCLKAKKIQQHHDAEIRRQLLNATDTIVTSLLTNRVFLTALLSTDKGMQ</sequence>
<name>A0AA88XW12_PINIB</name>
<dbReference type="Proteomes" id="UP001186944">
    <property type="component" value="Unassembled WGS sequence"/>
</dbReference>
<accession>A0AA88XW12</accession>